<keyword evidence="1" id="KW-0812">Transmembrane</keyword>
<accession>A0A397QVE2</accession>
<feature type="transmembrane region" description="Helical" evidence="1">
    <location>
        <begin position="494"/>
        <end position="515"/>
    </location>
</feature>
<sequence length="531" mass="60599">MIKSLIIKELNITSLGYKFKKENLINTILELLIYAGFIVIEVYLFHMLTKKFQAYNGVEEAFLMIYLSIISIFLILLMTLQARKSIYSIEDANIMLTKPIKPKDNIISKIIFIYGKNVLFNYFVAFPILISYAINIHSLVYIMIFCILYPWLMAFFETGFACILVLGAEKLHTLFQKHIILQIVGSILIIVGFCYLYSYILNIFMVLVQDGNISTIFTNETLDILKAIGNFCIPIRFFTPVFENDFIPLIYLVLIAGGILVLGIFLASYFYLRFIKNEKESTNRSYKKFKKVDTPIKALLKKEVKLIFSSNSIFSFAGLLFMEPILTYAIVKAIHVIFKSGVFTFLTSIYTFIIPIIGIIFVTLFSVIINTSSSFILHREGYNGIKICKLIPISYKKQVLIKMAVPFMASFIALLVSVVVLVSFNELSILNGVFAFMIALVLQILMEMICVSTEFRGKSKEGTSLAAVIELVSILLPLLVVGLMFLFAYLGLPFYISFLIPFVVILIVTILYFIIFSKKMNKLFILLETRN</sequence>
<feature type="transmembrane region" description="Helical" evidence="1">
    <location>
        <begin position="399"/>
        <end position="423"/>
    </location>
</feature>
<feature type="transmembrane region" description="Helical" evidence="1">
    <location>
        <begin position="463"/>
        <end position="488"/>
    </location>
</feature>
<organism evidence="2 3">
    <name type="scientific">Anaeroplasma bactoclasticum</name>
    <dbReference type="NCBI Taxonomy" id="2088"/>
    <lineage>
        <taxon>Bacteria</taxon>
        <taxon>Bacillati</taxon>
        <taxon>Mycoplasmatota</taxon>
        <taxon>Mollicutes</taxon>
        <taxon>Anaeroplasmatales</taxon>
        <taxon>Anaeroplasmataceae</taxon>
        <taxon>Anaeroplasma</taxon>
    </lineage>
</organism>
<proteinExistence type="predicted"/>
<feature type="transmembrane region" description="Helical" evidence="1">
    <location>
        <begin position="249"/>
        <end position="272"/>
    </location>
</feature>
<name>A0A397QVE2_9MOLU</name>
<dbReference type="RefSeq" id="WP_119016958.1">
    <property type="nucleotide sequence ID" value="NZ_QXEV01000038.1"/>
</dbReference>
<feature type="transmembrane region" description="Helical" evidence="1">
    <location>
        <begin position="306"/>
        <end position="331"/>
    </location>
</feature>
<comment type="caution">
    <text evidence="2">The sequence shown here is derived from an EMBL/GenBank/DDBJ whole genome shotgun (WGS) entry which is preliminary data.</text>
</comment>
<keyword evidence="1" id="KW-1133">Transmembrane helix</keyword>
<feature type="transmembrane region" description="Helical" evidence="1">
    <location>
        <begin position="140"/>
        <end position="167"/>
    </location>
</feature>
<evidence type="ECO:0000313" key="3">
    <source>
        <dbReference type="Proteomes" id="UP000266506"/>
    </source>
</evidence>
<feature type="transmembrane region" description="Helical" evidence="1">
    <location>
        <begin position="343"/>
        <end position="369"/>
    </location>
</feature>
<evidence type="ECO:0008006" key="4">
    <source>
        <dbReference type="Google" id="ProtNLM"/>
    </source>
</evidence>
<evidence type="ECO:0000313" key="2">
    <source>
        <dbReference type="EMBL" id="RIA64789.1"/>
    </source>
</evidence>
<dbReference type="AlphaFoldDB" id="A0A397QVE2"/>
<dbReference type="InParanoid" id="A0A397QVE2"/>
<reference evidence="2 3" key="1">
    <citation type="submission" date="2018-08" db="EMBL/GenBank/DDBJ databases">
        <title>Genomic Encyclopedia of Archaeal and Bacterial Type Strains, Phase II (KMG-II): from individual species to whole genera.</title>
        <authorList>
            <person name="Goeker M."/>
        </authorList>
    </citation>
    <scope>NUCLEOTIDE SEQUENCE [LARGE SCALE GENOMIC DNA]</scope>
    <source>
        <strain evidence="2 3">ATCC 27112</strain>
    </source>
</reference>
<feature type="transmembrane region" description="Helical" evidence="1">
    <location>
        <begin position="429"/>
        <end position="451"/>
    </location>
</feature>
<keyword evidence="1" id="KW-0472">Membrane</keyword>
<gene>
    <name evidence="2" type="ORF">EI71_01898</name>
</gene>
<protein>
    <recommendedName>
        <fullName evidence="4">ABC-2 type transport system permease protein</fullName>
    </recommendedName>
</protein>
<evidence type="ECO:0000256" key="1">
    <source>
        <dbReference type="SAM" id="Phobius"/>
    </source>
</evidence>
<keyword evidence="3" id="KW-1185">Reference proteome</keyword>
<feature type="transmembrane region" description="Helical" evidence="1">
    <location>
        <begin position="111"/>
        <end position="134"/>
    </location>
</feature>
<feature type="transmembrane region" description="Helical" evidence="1">
    <location>
        <begin position="28"/>
        <end position="49"/>
    </location>
</feature>
<dbReference type="EMBL" id="QXEV01000038">
    <property type="protein sequence ID" value="RIA64789.1"/>
    <property type="molecule type" value="Genomic_DNA"/>
</dbReference>
<dbReference type="Proteomes" id="UP000266506">
    <property type="component" value="Unassembled WGS sequence"/>
</dbReference>
<feature type="transmembrane region" description="Helical" evidence="1">
    <location>
        <begin position="179"/>
        <end position="200"/>
    </location>
</feature>
<feature type="transmembrane region" description="Helical" evidence="1">
    <location>
        <begin position="61"/>
        <end position="80"/>
    </location>
</feature>